<dbReference type="RefSeq" id="WP_198099483.1">
    <property type="nucleotide sequence ID" value="NZ_JAEDAL010000001.1"/>
</dbReference>
<dbReference type="SUPFAM" id="SSF55729">
    <property type="entry name" value="Acyl-CoA N-acyltransferases (Nat)"/>
    <property type="match status" value="1"/>
</dbReference>
<dbReference type="InterPro" id="IPR016181">
    <property type="entry name" value="Acyl_CoA_acyltransferase"/>
</dbReference>
<dbReference type="PANTHER" id="PTHR43792:SF1">
    <property type="entry name" value="N-ACETYLTRANSFERASE DOMAIN-CONTAINING PROTEIN"/>
    <property type="match status" value="1"/>
</dbReference>
<evidence type="ECO:0000313" key="3">
    <source>
        <dbReference type="Proteomes" id="UP000620139"/>
    </source>
</evidence>
<dbReference type="Proteomes" id="UP000620139">
    <property type="component" value="Unassembled WGS sequence"/>
</dbReference>
<dbReference type="Pfam" id="PF13302">
    <property type="entry name" value="Acetyltransf_3"/>
    <property type="match status" value="1"/>
</dbReference>
<evidence type="ECO:0000313" key="2">
    <source>
        <dbReference type="EMBL" id="MBH9551891.1"/>
    </source>
</evidence>
<feature type="domain" description="N-acetyltransferase" evidence="1">
    <location>
        <begin position="10"/>
        <end position="169"/>
    </location>
</feature>
<sequence>MNTVIETERLILRAFTPDDLQAFIRMNSDPDMIRYAQPHPITTEAAAREAMDKGPFHDYEHVGYGRFACVWKATGEVIGFSGLKFLPELNETELGYRFWPVHWGKGLATEAGQASLDFARQTLGLKRLIGLVHPDNPASSRVLQKLGFAVEKQVGFAHFPGVPFNCFARAL</sequence>
<reference evidence="2" key="1">
    <citation type="submission" date="2020-12" db="EMBL/GenBank/DDBJ databases">
        <title>The genome sequence of Inhella sp. 4Y17.</title>
        <authorList>
            <person name="Liu Y."/>
        </authorList>
    </citation>
    <scope>NUCLEOTIDE SEQUENCE</scope>
    <source>
        <strain evidence="2">4Y10</strain>
    </source>
</reference>
<protein>
    <submittedName>
        <fullName evidence="2">GNAT family N-acetyltransferase</fullName>
    </submittedName>
</protein>
<name>A0A931IUQ7_9BURK</name>
<dbReference type="AlphaFoldDB" id="A0A931IUQ7"/>
<evidence type="ECO:0000259" key="1">
    <source>
        <dbReference type="PROSITE" id="PS51186"/>
    </source>
</evidence>
<accession>A0A931IUQ7</accession>
<dbReference type="EMBL" id="JAEDAL010000001">
    <property type="protein sequence ID" value="MBH9551891.1"/>
    <property type="molecule type" value="Genomic_DNA"/>
</dbReference>
<organism evidence="2 3">
    <name type="scientific">Inhella gelatinilytica</name>
    <dbReference type="NCBI Taxonomy" id="2795030"/>
    <lineage>
        <taxon>Bacteria</taxon>
        <taxon>Pseudomonadati</taxon>
        <taxon>Pseudomonadota</taxon>
        <taxon>Betaproteobacteria</taxon>
        <taxon>Burkholderiales</taxon>
        <taxon>Sphaerotilaceae</taxon>
        <taxon>Inhella</taxon>
    </lineage>
</organism>
<keyword evidence="3" id="KW-1185">Reference proteome</keyword>
<dbReference type="InterPro" id="IPR000182">
    <property type="entry name" value="GNAT_dom"/>
</dbReference>
<dbReference type="PROSITE" id="PS51186">
    <property type="entry name" value="GNAT"/>
    <property type="match status" value="1"/>
</dbReference>
<dbReference type="InterPro" id="IPR051531">
    <property type="entry name" value="N-acetyltransferase"/>
</dbReference>
<gene>
    <name evidence="2" type="ORF">I7X43_03420</name>
</gene>
<dbReference type="GO" id="GO:0016747">
    <property type="term" value="F:acyltransferase activity, transferring groups other than amino-acyl groups"/>
    <property type="evidence" value="ECO:0007669"/>
    <property type="project" value="InterPro"/>
</dbReference>
<dbReference type="PANTHER" id="PTHR43792">
    <property type="entry name" value="GNAT FAMILY, PUTATIVE (AFU_ORTHOLOGUE AFUA_3G00765)-RELATED-RELATED"/>
    <property type="match status" value="1"/>
</dbReference>
<proteinExistence type="predicted"/>
<comment type="caution">
    <text evidence="2">The sequence shown here is derived from an EMBL/GenBank/DDBJ whole genome shotgun (WGS) entry which is preliminary data.</text>
</comment>
<dbReference type="Gene3D" id="3.40.630.30">
    <property type="match status" value="1"/>
</dbReference>